<keyword evidence="2" id="KW-1185">Reference proteome</keyword>
<comment type="caution">
    <text evidence="1">The sequence shown here is derived from an EMBL/GenBank/DDBJ whole genome shotgun (WGS) entry which is preliminary data.</text>
</comment>
<evidence type="ECO:0000313" key="1">
    <source>
        <dbReference type="EMBL" id="KAK9100052.1"/>
    </source>
</evidence>
<organism evidence="1 2">
    <name type="scientific">Stephania cephalantha</name>
    <dbReference type="NCBI Taxonomy" id="152367"/>
    <lineage>
        <taxon>Eukaryota</taxon>
        <taxon>Viridiplantae</taxon>
        <taxon>Streptophyta</taxon>
        <taxon>Embryophyta</taxon>
        <taxon>Tracheophyta</taxon>
        <taxon>Spermatophyta</taxon>
        <taxon>Magnoliopsida</taxon>
        <taxon>Ranunculales</taxon>
        <taxon>Menispermaceae</taxon>
        <taxon>Menispermoideae</taxon>
        <taxon>Cissampelideae</taxon>
        <taxon>Stephania</taxon>
    </lineage>
</organism>
<dbReference type="AlphaFoldDB" id="A0AAP0F064"/>
<proteinExistence type="predicted"/>
<name>A0AAP0F064_9MAGN</name>
<sequence length="81" mass="9597">MKPLQLLLRHHQYMSLTILDLHLSLLENSSYFHNSLPFRSKTHLQSLQFALGEKDQMSILKQIMLPLRFIATHRLFQMHGL</sequence>
<protein>
    <submittedName>
        <fullName evidence="1">Uncharacterized protein</fullName>
    </submittedName>
</protein>
<dbReference type="Proteomes" id="UP001419268">
    <property type="component" value="Unassembled WGS sequence"/>
</dbReference>
<evidence type="ECO:0000313" key="2">
    <source>
        <dbReference type="Proteomes" id="UP001419268"/>
    </source>
</evidence>
<accession>A0AAP0F064</accession>
<dbReference type="EMBL" id="JBBNAG010000010">
    <property type="protein sequence ID" value="KAK9100052.1"/>
    <property type="molecule type" value="Genomic_DNA"/>
</dbReference>
<gene>
    <name evidence="1" type="ORF">Scep_023482</name>
</gene>
<reference evidence="1 2" key="1">
    <citation type="submission" date="2024-01" db="EMBL/GenBank/DDBJ databases">
        <title>Genome assemblies of Stephania.</title>
        <authorList>
            <person name="Yang L."/>
        </authorList>
    </citation>
    <scope>NUCLEOTIDE SEQUENCE [LARGE SCALE GENOMIC DNA]</scope>
    <source>
        <strain evidence="1">JXDWG</strain>
        <tissue evidence="1">Leaf</tissue>
    </source>
</reference>